<keyword evidence="2" id="KW-1185">Reference proteome</keyword>
<gene>
    <name evidence="1" type="ORF">Bfra_001387</name>
</gene>
<dbReference type="EMBL" id="JABFCT010000003">
    <property type="protein sequence ID" value="KAF5877028.1"/>
    <property type="molecule type" value="Genomic_DNA"/>
</dbReference>
<dbReference type="GeneID" id="59255512"/>
<dbReference type="AlphaFoldDB" id="A0A8H6B088"/>
<protein>
    <submittedName>
        <fullName evidence="1">Uncharacterized protein</fullName>
    </submittedName>
</protein>
<reference evidence="1 2" key="1">
    <citation type="journal article" date="2020" name="Phytopathology">
        <title>A high-quality genome resource of Botrytis fragariae, a new and rapidly spreading fungal pathogen causing strawberry gray mold in the U.S.A.</title>
        <authorList>
            <person name="Wu Y."/>
            <person name="Saski C.A."/>
            <person name="Schnabel G."/>
            <person name="Xiao S."/>
            <person name="Hu M."/>
        </authorList>
    </citation>
    <scope>NUCLEOTIDE SEQUENCE [LARGE SCALE GENOMIC DNA]</scope>
    <source>
        <strain evidence="1 2">BVB16</strain>
    </source>
</reference>
<organism evidence="1 2">
    <name type="scientific">Botrytis fragariae</name>
    <dbReference type="NCBI Taxonomy" id="1964551"/>
    <lineage>
        <taxon>Eukaryota</taxon>
        <taxon>Fungi</taxon>
        <taxon>Dikarya</taxon>
        <taxon>Ascomycota</taxon>
        <taxon>Pezizomycotina</taxon>
        <taxon>Leotiomycetes</taxon>
        <taxon>Helotiales</taxon>
        <taxon>Sclerotiniaceae</taxon>
        <taxon>Botrytis</taxon>
    </lineage>
</organism>
<dbReference type="Proteomes" id="UP000531561">
    <property type="component" value="Unassembled WGS sequence"/>
</dbReference>
<proteinExistence type="predicted"/>
<accession>A0A8H6B088</accession>
<dbReference type="OrthoDB" id="3547892at2759"/>
<name>A0A8H6B088_9HELO</name>
<comment type="caution">
    <text evidence="1">The sequence shown here is derived from an EMBL/GenBank/DDBJ whole genome shotgun (WGS) entry which is preliminary data.</text>
</comment>
<evidence type="ECO:0000313" key="1">
    <source>
        <dbReference type="EMBL" id="KAF5877028.1"/>
    </source>
</evidence>
<dbReference type="RefSeq" id="XP_037195974.1">
    <property type="nucleotide sequence ID" value="XM_037331820.1"/>
</dbReference>
<evidence type="ECO:0000313" key="2">
    <source>
        <dbReference type="Proteomes" id="UP000531561"/>
    </source>
</evidence>
<sequence length="62" mass="7303">MECNIGSVTNFYLNMTPELFVRGEARKKIADLMVPFNLNRTSMSIIWSTKRFFFFFLDINEG</sequence>